<dbReference type="PANTHER" id="PTHR45632">
    <property type="entry name" value="LD33804P"/>
    <property type="match status" value="1"/>
</dbReference>
<dbReference type="InterPro" id="IPR011333">
    <property type="entry name" value="SKP1/BTB/POZ_sf"/>
</dbReference>
<dbReference type="PANTHER" id="PTHR45632:SF26">
    <property type="entry name" value="BTB DOMAIN-CONTAINING PROTEIN"/>
    <property type="match status" value="1"/>
</dbReference>
<dbReference type="PROSITE" id="PS50097">
    <property type="entry name" value="BTB"/>
    <property type="match status" value="1"/>
</dbReference>
<dbReference type="CDD" id="cd18306">
    <property type="entry name" value="BTB_POZ_NS1BP"/>
    <property type="match status" value="1"/>
</dbReference>
<dbReference type="Pfam" id="PF01344">
    <property type="entry name" value="Kelch_1"/>
    <property type="match status" value="2"/>
</dbReference>
<dbReference type="Gene3D" id="2.120.10.80">
    <property type="entry name" value="Kelch-type beta propeller"/>
    <property type="match status" value="2"/>
</dbReference>
<dbReference type="Gene3D" id="3.30.710.10">
    <property type="entry name" value="Potassium Channel Kv1.1, Chain A"/>
    <property type="match status" value="1"/>
</dbReference>
<name>A0A6P7U2X4_9MOLL</name>
<dbReference type="SUPFAM" id="SSF117281">
    <property type="entry name" value="Kelch motif"/>
    <property type="match status" value="1"/>
</dbReference>
<dbReference type="RefSeq" id="XP_029658278.1">
    <property type="nucleotide sequence ID" value="XM_029802418.2"/>
</dbReference>
<dbReference type="Pfam" id="PF24681">
    <property type="entry name" value="Kelch_KLHDC2_KLHL20_DRC7"/>
    <property type="match status" value="1"/>
</dbReference>
<protein>
    <submittedName>
        <fullName evidence="2">Influenza virus NS1A-binding protein homolog A isoform X1</fullName>
    </submittedName>
</protein>
<dbReference type="SUPFAM" id="SSF54695">
    <property type="entry name" value="POZ domain"/>
    <property type="match status" value="1"/>
</dbReference>
<dbReference type="Gene3D" id="1.25.40.420">
    <property type="match status" value="1"/>
</dbReference>
<gene>
    <name evidence="2" type="primary">LOC115232512</name>
</gene>
<organism evidence="1 2">
    <name type="scientific">Octopus sinensis</name>
    <name type="common">East Asian common octopus</name>
    <dbReference type="NCBI Taxonomy" id="2607531"/>
    <lineage>
        <taxon>Eukaryota</taxon>
        <taxon>Metazoa</taxon>
        <taxon>Spiralia</taxon>
        <taxon>Lophotrochozoa</taxon>
        <taxon>Mollusca</taxon>
        <taxon>Cephalopoda</taxon>
        <taxon>Coleoidea</taxon>
        <taxon>Octopodiformes</taxon>
        <taxon>Octopoda</taxon>
        <taxon>Incirrata</taxon>
        <taxon>Octopodidae</taxon>
        <taxon>Octopus</taxon>
    </lineage>
</organism>
<dbReference type="Proteomes" id="UP000515154">
    <property type="component" value="Linkage group LG2"/>
</dbReference>
<dbReference type="PRINTS" id="PR00501">
    <property type="entry name" value="KELCHREPEAT"/>
</dbReference>
<reference evidence="2" key="1">
    <citation type="submission" date="2025-08" db="UniProtKB">
        <authorList>
            <consortium name="RefSeq"/>
        </authorList>
    </citation>
    <scope>IDENTIFICATION</scope>
</reference>
<dbReference type="InterPro" id="IPR015915">
    <property type="entry name" value="Kelch-typ_b-propeller"/>
</dbReference>
<dbReference type="AlphaFoldDB" id="A0A6P7U2X4"/>
<dbReference type="Pfam" id="PF00651">
    <property type="entry name" value="BTB"/>
    <property type="match status" value="1"/>
</dbReference>
<accession>A0A6P7U2X4</accession>
<dbReference type="InterPro" id="IPR006652">
    <property type="entry name" value="Kelch_1"/>
</dbReference>
<dbReference type="InterPro" id="IPR000210">
    <property type="entry name" value="BTB/POZ_dom"/>
</dbReference>
<dbReference type="SMART" id="SM00225">
    <property type="entry name" value="BTB"/>
    <property type="match status" value="1"/>
</dbReference>
<evidence type="ECO:0000313" key="2">
    <source>
        <dbReference type="RefSeq" id="XP_029658278.1"/>
    </source>
</evidence>
<dbReference type="KEGG" id="osn:115232512"/>
<keyword evidence="1" id="KW-1185">Reference proteome</keyword>
<proteinExistence type="predicted"/>
<sequence length="727" mass="80452">MKVLNDFLNSSNSEGAQNNYDGSLDIMDVDNEGMEKEMVFVDNNHHKDLLSSLNLLQKNGQFCDVKLVVGKHEISAHKAVMAAVSTYFFNLFTTKDSDNMYELTDVDYESFQHLLNYAYTGRLQLPGAEVKTVYKAAMQFRIASAAKACSDFLVANLSPSNCLEIRWCAGDNDQLKTQIDAYIQKHVADVINSNKLSVLPRILIEIVGADETILGNKIDAHIFHLVFNWAKNMLAQARGSFNYLTEQTHMLYLNNNQTLQDCGFLDDSSLEEDDMIKDYKLLSKKKQLANCKNKMDASNFSPNQLRKLASGDCEWIQSEHEWSLLASYQSAERTSVGITIMNGSLSIVTLHLRPCPPHSPSSTVSDPESPTNVPSTDVSRPGSIERNVSLTLLAQMSTARCSFGLAILNKNLVAVGGYERGECLRSAEMFNIQDNVWTSLPPMKVARGRVAVAVLNNKLYACGGSDGHHELRSVECYDTETNKWSFVADMQTERSCPGVVALNNKIYCIGGCTGQRCIADCEAYDPVTNKWHSIALLNEGHFQAALCTYDGKIFAIGGSSSWNCLNSVNVYDPNTDVWQTYSCLNTPRRGAGADIIEGKIMVVGGSDGTRSLRSTEVYDKENDSWSLGPQLGMDRANVSVVTLGNKLFAVGGFSGKKFLDSLEYFNPLSEEWCCYSPVENIFQLSSNAEESNKDHNEVTDLSKKARKSHSKAQNNNIPLNNCANGII</sequence>
<dbReference type="SMART" id="SM00612">
    <property type="entry name" value="Kelch"/>
    <property type="match status" value="6"/>
</dbReference>
<evidence type="ECO:0000313" key="1">
    <source>
        <dbReference type="Proteomes" id="UP000515154"/>
    </source>
</evidence>